<feature type="compositionally biased region" description="Polar residues" evidence="1">
    <location>
        <begin position="276"/>
        <end position="286"/>
    </location>
</feature>
<keyword evidence="3" id="KW-1185">Reference proteome</keyword>
<protein>
    <submittedName>
        <fullName evidence="2">Uncharacterized protein</fullName>
    </submittedName>
</protein>
<feature type="region of interest" description="Disordered" evidence="1">
    <location>
        <begin position="105"/>
        <end position="135"/>
    </location>
</feature>
<organism evidence="2 3">
    <name type="scientific">Jimgerdemannia flammicorona</name>
    <dbReference type="NCBI Taxonomy" id="994334"/>
    <lineage>
        <taxon>Eukaryota</taxon>
        <taxon>Fungi</taxon>
        <taxon>Fungi incertae sedis</taxon>
        <taxon>Mucoromycota</taxon>
        <taxon>Mucoromycotina</taxon>
        <taxon>Endogonomycetes</taxon>
        <taxon>Endogonales</taxon>
        <taxon>Endogonaceae</taxon>
        <taxon>Jimgerdemannia</taxon>
    </lineage>
</organism>
<reference evidence="2 3" key="1">
    <citation type="journal article" date="2018" name="New Phytol.">
        <title>Phylogenomics of Endogonaceae and evolution of mycorrhizas within Mucoromycota.</title>
        <authorList>
            <person name="Chang Y."/>
            <person name="Desiro A."/>
            <person name="Na H."/>
            <person name="Sandor L."/>
            <person name="Lipzen A."/>
            <person name="Clum A."/>
            <person name="Barry K."/>
            <person name="Grigoriev I.V."/>
            <person name="Martin F.M."/>
            <person name="Stajich J.E."/>
            <person name="Smith M.E."/>
            <person name="Bonito G."/>
            <person name="Spatafora J.W."/>
        </authorList>
    </citation>
    <scope>NUCLEOTIDE SEQUENCE [LARGE SCALE GENOMIC DNA]</scope>
    <source>
        <strain evidence="2 3">AD002</strain>
    </source>
</reference>
<feature type="region of interest" description="Disordered" evidence="1">
    <location>
        <begin position="147"/>
        <end position="208"/>
    </location>
</feature>
<evidence type="ECO:0000256" key="1">
    <source>
        <dbReference type="SAM" id="MobiDB-lite"/>
    </source>
</evidence>
<feature type="compositionally biased region" description="Low complexity" evidence="1">
    <location>
        <begin position="189"/>
        <end position="202"/>
    </location>
</feature>
<dbReference type="EMBL" id="RBNJ01015431">
    <property type="protein sequence ID" value="RUS24618.1"/>
    <property type="molecule type" value="Genomic_DNA"/>
</dbReference>
<feature type="region of interest" description="Disordered" evidence="1">
    <location>
        <begin position="29"/>
        <end position="83"/>
    </location>
</feature>
<evidence type="ECO:0000313" key="3">
    <source>
        <dbReference type="Proteomes" id="UP000274822"/>
    </source>
</evidence>
<feature type="compositionally biased region" description="Low complexity" evidence="1">
    <location>
        <begin position="37"/>
        <end position="83"/>
    </location>
</feature>
<feature type="compositionally biased region" description="Pro residues" evidence="1">
    <location>
        <begin position="263"/>
        <end position="273"/>
    </location>
</feature>
<evidence type="ECO:0000313" key="2">
    <source>
        <dbReference type="EMBL" id="RUS24618.1"/>
    </source>
</evidence>
<dbReference type="Proteomes" id="UP000274822">
    <property type="component" value="Unassembled WGS sequence"/>
</dbReference>
<comment type="caution">
    <text evidence="2">The sequence shown here is derived from an EMBL/GenBank/DDBJ whole genome shotgun (WGS) entry which is preliminary data.</text>
</comment>
<sequence length="421" mass="44254">MVEYVSHISSPSGIKFIIRNPLLLRRTSPRLRETTKDTLTTPTSLPLTTPPIATTTTTTTTTTTLTTTATTPADPTVATDATTQPQYGKSIDILSLFKQASAPLPLSSTGAKQDAPRDVDPTAVPAPPRDDRPTDLLNKLFAKTSINGLAPLPAPTPSTSTGPLVDPQNSMYIDALVPGPTIPQPPQPSSSSTTSSSHNHQPQPTPKSVVEGRSLLALLQHSDTTAPSSIPHLPLVPPFASTVSPPPSTGTFPPTYPLRVSSPFPPPQAPPSFSPRGSNPSHQQPQPAMLYGPISPRVGPQQGFPILTPTLGGAPPLLPAQAFDVARGEMGRRFGSGAKVMSKPEFIQQFLNLNDPTFIDALYNSYVVQARTQPPMGPSPLPPVMGMGVNMGMGGPPPTASVSSQHQQHPAGGFYLGGQMM</sequence>
<name>A0A433Q4E6_9FUNG</name>
<gene>
    <name evidence="2" type="ORF">BC938DRAFT_473317</name>
</gene>
<proteinExistence type="predicted"/>
<dbReference type="AlphaFoldDB" id="A0A433Q4E6"/>
<feature type="region of interest" description="Disordered" evidence="1">
    <location>
        <begin position="241"/>
        <end position="292"/>
    </location>
</feature>
<accession>A0A433Q4E6</accession>